<protein>
    <submittedName>
        <fullName evidence="2">Uncharacterized protein</fullName>
    </submittedName>
</protein>
<evidence type="ECO:0000256" key="1">
    <source>
        <dbReference type="SAM" id="SignalP"/>
    </source>
</evidence>
<dbReference type="Proteomes" id="UP001152747">
    <property type="component" value="Unassembled WGS sequence"/>
</dbReference>
<reference evidence="2" key="1">
    <citation type="submission" date="2022-11" db="EMBL/GenBank/DDBJ databases">
        <authorList>
            <person name="Kikuchi T."/>
        </authorList>
    </citation>
    <scope>NUCLEOTIDE SEQUENCE</scope>
    <source>
        <strain evidence="2">PS1010</strain>
    </source>
</reference>
<accession>A0A9P1IIJ3</accession>
<feature type="chain" id="PRO_5040333873" evidence="1">
    <location>
        <begin position="16"/>
        <end position="149"/>
    </location>
</feature>
<evidence type="ECO:0000313" key="3">
    <source>
        <dbReference type="Proteomes" id="UP001152747"/>
    </source>
</evidence>
<gene>
    <name evidence="2" type="ORF">CAMP_LOCUS6469</name>
</gene>
<organism evidence="2 3">
    <name type="scientific">Caenorhabditis angaria</name>
    <dbReference type="NCBI Taxonomy" id="860376"/>
    <lineage>
        <taxon>Eukaryota</taxon>
        <taxon>Metazoa</taxon>
        <taxon>Ecdysozoa</taxon>
        <taxon>Nematoda</taxon>
        <taxon>Chromadorea</taxon>
        <taxon>Rhabditida</taxon>
        <taxon>Rhabditina</taxon>
        <taxon>Rhabditomorpha</taxon>
        <taxon>Rhabditoidea</taxon>
        <taxon>Rhabditidae</taxon>
        <taxon>Peloderinae</taxon>
        <taxon>Caenorhabditis</taxon>
    </lineage>
</organism>
<evidence type="ECO:0000313" key="2">
    <source>
        <dbReference type="EMBL" id="CAI5443832.1"/>
    </source>
</evidence>
<feature type="signal peptide" evidence="1">
    <location>
        <begin position="1"/>
        <end position="15"/>
    </location>
</feature>
<keyword evidence="3" id="KW-1185">Reference proteome</keyword>
<name>A0A9P1IIJ3_9PELO</name>
<sequence>MKFLILLIFISTAFAKMTEIEAKFIIQTLLQELRVPTMEIIQRVYHFPYTSIDCQGNKSYLDAETLKGRAVKNHVESENEEAQILLQLNRRLREQIARNQHFHFDDPELKNFRIISIDGYDFKAQLQNVEYAVKRADNNFKIESETWTC</sequence>
<keyword evidence="1" id="KW-0732">Signal</keyword>
<comment type="caution">
    <text evidence="2">The sequence shown here is derived from an EMBL/GenBank/DDBJ whole genome shotgun (WGS) entry which is preliminary data.</text>
</comment>
<proteinExistence type="predicted"/>
<dbReference type="AlphaFoldDB" id="A0A9P1IIJ3"/>
<dbReference type="EMBL" id="CANHGI010000002">
    <property type="protein sequence ID" value="CAI5443832.1"/>
    <property type="molecule type" value="Genomic_DNA"/>
</dbReference>